<gene>
    <name evidence="9" type="ORF">NK6_7817</name>
</gene>
<evidence type="ECO:0000256" key="7">
    <source>
        <dbReference type="ARBA" id="ARBA00023159"/>
    </source>
</evidence>
<dbReference type="Gene3D" id="3.40.50.2300">
    <property type="match status" value="1"/>
</dbReference>
<keyword evidence="3" id="KW-0067">ATP-binding</keyword>
<keyword evidence="7" id="KW-0010">Activator</keyword>
<sequence length="458" mass="50322">MGDDQSIGVIYVEDDDDVRIGGVQALELAGFSVSGFASVESASGSVRADMPFVVVCDVRLRGRSGLDWLSDLRRLDQDLPVILITGHGDISMAVQAMRTGAYDFIEKPCSSEQLISVVRRAAEKRRLTLEVRSLRSALADRNGIEASLLGRSPQIQEVRRLVSTLAATNVDVTIYGETGTGKDVVARCLHNHSGRRGGNYVAVNCGGLPESLVESELFGHEVGAFTGATRQRIGKIEYASGGTLFLDEIESMPLSVQVKLLRSLQDRSIERVGTNKAIAVDCRVVAASKVNLLELSEKRLFRADLYYRLGVAFIELPPLRERREDIPLLFEHFTLDAARRFERDAPILDEQTMSHLLAYSWPGNVRELRNVADRFVLGVLDSKAVNKSGFGTSDVSLPRQLENIERSIIEDALRRKQGDVQATAALLSIPKQTLYDKIKRLSVNVDGIREGAAVRSGS</sequence>
<evidence type="ECO:0000256" key="3">
    <source>
        <dbReference type="ARBA" id="ARBA00022840"/>
    </source>
</evidence>
<dbReference type="GO" id="GO:0005524">
    <property type="term" value="F:ATP binding"/>
    <property type="evidence" value="ECO:0007669"/>
    <property type="project" value="UniProtKB-KW"/>
</dbReference>
<dbReference type="CDD" id="cd17549">
    <property type="entry name" value="REC_DctD-like"/>
    <property type="match status" value="1"/>
</dbReference>
<dbReference type="FunFam" id="3.40.50.300:FF:000006">
    <property type="entry name" value="DNA-binding transcriptional regulator NtrC"/>
    <property type="match status" value="1"/>
</dbReference>
<reference evidence="9 10" key="1">
    <citation type="submission" date="2014-11" db="EMBL/GenBank/DDBJ databases">
        <title>Symbiosis island explosion on the genome of extra-slow-growing strains of soybean bradyrhizobia with massive insertion sequences.</title>
        <authorList>
            <person name="Iida T."/>
            <person name="Minamisawa K."/>
        </authorList>
    </citation>
    <scope>NUCLEOTIDE SEQUENCE [LARGE SCALE GENOMIC DNA]</scope>
    <source>
        <strain evidence="9 10">NK6</strain>
    </source>
</reference>
<dbReference type="GO" id="GO:0000160">
    <property type="term" value="P:phosphorelay signal transduction system"/>
    <property type="evidence" value="ECO:0007669"/>
    <property type="project" value="UniProtKB-KW"/>
</dbReference>
<dbReference type="Gene3D" id="1.10.8.60">
    <property type="match status" value="1"/>
</dbReference>
<dbReference type="FunFam" id="3.40.50.2300:FF:000018">
    <property type="entry name" value="DNA-binding transcriptional regulator NtrC"/>
    <property type="match status" value="1"/>
</dbReference>
<dbReference type="InterPro" id="IPR025943">
    <property type="entry name" value="Sigma_54_int_dom_ATP-bd_2"/>
</dbReference>
<keyword evidence="4" id="KW-0902">Two-component regulatory system</keyword>
<evidence type="ECO:0000256" key="8">
    <source>
        <dbReference type="ARBA" id="ARBA00023163"/>
    </source>
</evidence>
<dbReference type="SMART" id="SM00448">
    <property type="entry name" value="REC"/>
    <property type="match status" value="1"/>
</dbReference>
<evidence type="ECO:0000256" key="1">
    <source>
        <dbReference type="ARBA" id="ARBA00022553"/>
    </source>
</evidence>
<dbReference type="OMA" id="SLMSHDW"/>
<dbReference type="SUPFAM" id="SSF52172">
    <property type="entry name" value="CheY-like"/>
    <property type="match status" value="1"/>
</dbReference>
<keyword evidence="1" id="KW-0597">Phosphoprotein</keyword>
<protein>
    <submittedName>
        <fullName evidence="9">Two-component response regulator</fullName>
    </submittedName>
</protein>
<dbReference type="PROSITE" id="PS50045">
    <property type="entry name" value="SIGMA54_INTERACT_4"/>
    <property type="match status" value="1"/>
</dbReference>
<dbReference type="AlphaFoldDB" id="A0A0E4FX56"/>
<dbReference type="PANTHER" id="PTHR32071:SF57">
    <property type="entry name" value="C4-DICARBOXYLATE TRANSPORT TRANSCRIPTIONAL REGULATORY PROTEIN DCTD"/>
    <property type="match status" value="1"/>
</dbReference>
<dbReference type="GeneID" id="46490735"/>
<dbReference type="InterPro" id="IPR027417">
    <property type="entry name" value="P-loop_NTPase"/>
</dbReference>
<evidence type="ECO:0000313" key="9">
    <source>
        <dbReference type="EMBL" id="BAR60968.1"/>
    </source>
</evidence>
<proteinExistence type="predicted"/>
<dbReference type="Pfam" id="PF00072">
    <property type="entry name" value="Response_reg"/>
    <property type="match status" value="1"/>
</dbReference>
<dbReference type="GO" id="GO:0043565">
    <property type="term" value="F:sequence-specific DNA binding"/>
    <property type="evidence" value="ECO:0007669"/>
    <property type="project" value="InterPro"/>
</dbReference>
<dbReference type="PROSITE" id="PS00676">
    <property type="entry name" value="SIGMA54_INTERACT_2"/>
    <property type="match status" value="1"/>
</dbReference>
<keyword evidence="2" id="KW-0547">Nucleotide-binding</keyword>
<dbReference type="Proteomes" id="UP000063308">
    <property type="component" value="Chromosome"/>
</dbReference>
<evidence type="ECO:0000256" key="6">
    <source>
        <dbReference type="ARBA" id="ARBA00023125"/>
    </source>
</evidence>
<dbReference type="PANTHER" id="PTHR32071">
    <property type="entry name" value="TRANSCRIPTIONAL REGULATORY PROTEIN"/>
    <property type="match status" value="1"/>
</dbReference>
<organism evidence="9 10">
    <name type="scientific">Bradyrhizobium diazoefficiens</name>
    <dbReference type="NCBI Taxonomy" id="1355477"/>
    <lineage>
        <taxon>Bacteria</taxon>
        <taxon>Pseudomonadati</taxon>
        <taxon>Pseudomonadota</taxon>
        <taxon>Alphaproteobacteria</taxon>
        <taxon>Hyphomicrobiales</taxon>
        <taxon>Nitrobacteraceae</taxon>
        <taxon>Bradyrhizobium</taxon>
    </lineage>
</organism>
<dbReference type="PROSITE" id="PS50110">
    <property type="entry name" value="RESPONSE_REGULATORY"/>
    <property type="match status" value="1"/>
</dbReference>
<dbReference type="InterPro" id="IPR001789">
    <property type="entry name" value="Sig_transdc_resp-reg_receiver"/>
</dbReference>
<dbReference type="RefSeq" id="WP_011086512.1">
    <property type="nucleotide sequence ID" value="NZ_AJQI01000198.1"/>
</dbReference>
<dbReference type="Gene3D" id="3.40.50.300">
    <property type="entry name" value="P-loop containing nucleotide triphosphate hydrolases"/>
    <property type="match status" value="1"/>
</dbReference>
<keyword evidence="8" id="KW-0804">Transcription</keyword>
<keyword evidence="5" id="KW-0805">Transcription regulation</keyword>
<dbReference type="InterPro" id="IPR009057">
    <property type="entry name" value="Homeodomain-like_sf"/>
</dbReference>
<dbReference type="GO" id="GO:0006355">
    <property type="term" value="P:regulation of DNA-templated transcription"/>
    <property type="evidence" value="ECO:0007669"/>
    <property type="project" value="InterPro"/>
</dbReference>
<evidence type="ECO:0000256" key="4">
    <source>
        <dbReference type="ARBA" id="ARBA00023012"/>
    </source>
</evidence>
<dbReference type="Pfam" id="PF00158">
    <property type="entry name" value="Sigma54_activat"/>
    <property type="match status" value="1"/>
</dbReference>
<dbReference type="Gene3D" id="1.10.10.60">
    <property type="entry name" value="Homeodomain-like"/>
    <property type="match status" value="1"/>
</dbReference>
<dbReference type="EMBL" id="AP014685">
    <property type="protein sequence ID" value="BAR60968.1"/>
    <property type="molecule type" value="Genomic_DNA"/>
</dbReference>
<dbReference type="SUPFAM" id="SSF46689">
    <property type="entry name" value="Homeodomain-like"/>
    <property type="match status" value="1"/>
</dbReference>
<dbReference type="SMART" id="SM00382">
    <property type="entry name" value="AAA"/>
    <property type="match status" value="1"/>
</dbReference>
<dbReference type="InterPro" id="IPR003593">
    <property type="entry name" value="AAA+_ATPase"/>
</dbReference>
<name>A0A0E4FX56_9BRAD</name>
<dbReference type="InterPro" id="IPR011006">
    <property type="entry name" value="CheY-like_superfamily"/>
</dbReference>
<dbReference type="InterPro" id="IPR002197">
    <property type="entry name" value="HTH_Fis"/>
</dbReference>
<keyword evidence="6" id="KW-0238">DNA-binding</keyword>
<evidence type="ECO:0000256" key="2">
    <source>
        <dbReference type="ARBA" id="ARBA00022741"/>
    </source>
</evidence>
<dbReference type="Pfam" id="PF02954">
    <property type="entry name" value="HTH_8"/>
    <property type="match status" value="1"/>
</dbReference>
<evidence type="ECO:0000313" key="10">
    <source>
        <dbReference type="Proteomes" id="UP000063308"/>
    </source>
</evidence>
<accession>A0A0E4FX56</accession>
<evidence type="ECO:0000256" key="5">
    <source>
        <dbReference type="ARBA" id="ARBA00023015"/>
    </source>
</evidence>
<dbReference type="CDD" id="cd00009">
    <property type="entry name" value="AAA"/>
    <property type="match status" value="1"/>
</dbReference>
<dbReference type="PROSITE" id="PS00688">
    <property type="entry name" value="SIGMA54_INTERACT_3"/>
    <property type="match status" value="1"/>
</dbReference>
<dbReference type="SUPFAM" id="SSF52540">
    <property type="entry name" value="P-loop containing nucleoside triphosphate hydrolases"/>
    <property type="match status" value="1"/>
</dbReference>
<dbReference type="InterPro" id="IPR002078">
    <property type="entry name" value="Sigma_54_int"/>
</dbReference>
<dbReference type="InterPro" id="IPR025944">
    <property type="entry name" value="Sigma_54_int_dom_CS"/>
</dbReference>
<dbReference type="InterPro" id="IPR058031">
    <property type="entry name" value="AAA_lid_NorR"/>
</dbReference>
<dbReference type="Pfam" id="PF25601">
    <property type="entry name" value="AAA_lid_14"/>
    <property type="match status" value="1"/>
</dbReference>